<evidence type="ECO:0000313" key="4">
    <source>
        <dbReference type="Proteomes" id="UP000066376"/>
    </source>
</evidence>
<dbReference type="NCBIfam" id="TIGR00303">
    <property type="entry name" value="nicotinate mononucleotide-dependent phosphoribosyltransferase CobT"/>
    <property type="match status" value="1"/>
</dbReference>
<dbReference type="STRING" id="294671.YLM1_1718"/>
<name>A0A126R1K7_METOL</name>
<dbReference type="EMBL" id="FOTL01000024">
    <property type="protein sequence ID" value="SFL63845.1"/>
    <property type="molecule type" value="Genomic_DNA"/>
</dbReference>
<gene>
    <name evidence="3" type="ORF">SAMN02910297_01388</name>
    <name evidence="2" type="ORF">YLM1_1718</name>
</gene>
<evidence type="ECO:0000313" key="2">
    <source>
        <dbReference type="EMBL" id="AMK16273.1"/>
    </source>
</evidence>
<dbReference type="NCBIfam" id="NF003372">
    <property type="entry name" value="PRK04447.1-5"/>
    <property type="match status" value="1"/>
</dbReference>
<dbReference type="InterPro" id="IPR036087">
    <property type="entry name" value="Nict_dMeBzImd_PRibTrfase_sf"/>
</dbReference>
<dbReference type="AlphaFoldDB" id="A0A126R1K7"/>
<dbReference type="KEGG" id="mol:YLM1_1718"/>
<dbReference type="GeneID" id="28490033"/>
<dbReference type="PATRIC" id="fig|294671.3.peg.1785"/>
<dbReference type="RefSeq" id="WP_067148579.1">
    <property type="nucleotide sequence ID" value="NZ_CP014265.1"/>
</dbReference>
<sequence>MIEGLKTYGSEKLVKELQNLKNPIFICTIATTETSKIPGLTGAGASPKLTKYTPAGDAELILDGEVKCMKDIPQTIIGEVVTPTPSMITKGSLTLCDCPVMVLDAGSEIKANSDVFDISDGKHGKDIRTGKAVEEPEELFKKGFDLALILSENYDYIVIGESLPAGTTTALGVLVGLGYDAKGKVSGCMNTNPHEMKNAIVEEGLANAGLKEYKGNDPFDVIRAVGDPMLPAIAGVLMGSKVPVVLAGGTQLTAVYAIAKALDPDFDFSNTCLATTSFVVKDETADILDITEQIGDISVNAVNPNFEISRVEGLKNYTEGYIKEGAGAGGAMFLALMLGNKIDDIRESIENACS</sequence>
<dbReference type="Proteomes" id="UP000066376">
    <property type="component" value="Chromosome"/>
</dbReference>
<comment type="similarity">
    <text evidence="1">Belongs to the UPF0284 family.</text>
</comment>
<keyword evidence="2" id="KW-0808">Transferase</keyword>
<keyword evidence="2" id="KW-0328">Glycosyltransferase</keyword>
<dbReference type="Gene3D" id="3.40.50.10210">
    <property type="match status" value="1"/>
</dbReference>
<dbReference type="InterPro" id="IPR003200">
    <property type="entry name" value="Nict_dMeBzImd_PRibTrfase"/>
</dbReference>
<dbReference type="CDD" id="cd02439">
    <property type="entry name" value="DMB-PRT_CobT"/>
    <property type="match status" value="1"/>
</dbReference>
<accession>A0A126R1K7</accession>
<reference evidence="2 4" key="1">
    <citation type="journal article" date="2016" name="Genome Announc.">
        <title>Draft Genome Sequence of the Rumen Methanogen Methanobrevibacter olleyae YLM1.</title>
        <authorList>
            <person name="Kelly W.J."/>
            <person name="Li D."/>
            <person name="Lambie S.C."/>
            <person name="Cox F."/>
            <person name="Attwood G.T."/>
            <person name="Altermann E."/>
            <person name="Leahy S.C."/>
        </authorList>
    </citation>
    <scope>NUCLEOTIDE SEQUENCE [LARGE SCALE GENOMIC DNA]</scope>
    <source>
        <strain evidence="2 4">YLM1</strain>
    </source>
</reference>
<dbReference type="SUPFAM" id="SSF52733">
    <property type="entry name" value="Nicotinate mononucleotide:5,6-dimethylbenzimidazole phosphoribosyltransferase (CobT)"/>
    <property type="match status" value="1"/>
</dbReference>
<dbReference type="EMBL" id="CP014265">
    <property type="protein sequence ID" value="AMK16273.1"/>
    <property type="molecule type" value="Genomic_DNA"/>
</dbReference>
<reference evidence="4" key="2">
    <citation type="submission" date="2016-02" db="EMBL/GenBank/DDBJ databases">
        <title>The draft genome sequence of the rumen methanogen Methanobrevibacter olleyae YLM1.</title>
        <authorList>
            <consortium name="New Zealand Agricultural Greenhouse Gas Research Centre/Pastoral Greenhouse Gas Research Consortium"/>
            <person name="Kelly W.J."/>
            <person name="Li D."/>
            <person name="Lambie S.C."/>
            <person name="Attwood G.T."/>
            <person name="Altermann E."/>
            <person name="Leahy S.C."/>
        </authorList>
    </citation>
    <scope>NUCLEOTIDE SEQUENCE [LARGE SCALE GENOMIC DNA]</scope>
    <source>
        <strain evidence="4">YLM1</strain>
    </source>
</reference>
<dbReference type="GO" id="GO:0008939">
    <property type="term" value="F:nicotinate-nucleotide-dimethylbenzimidazole phosphoribosyltransferase activity"/>
    <property type="evidence" value="ECO:0007669"/>
    <property type="project" value="InterPro"/>
</dbReference>
<dbReference type="OrthoDB" id="9136at2157"/>
<dbReference type="PANTHER" id="PTHR38811:SF1">
    <property type="entry name" value="UPF0284 PROTEIN SLL1500"/>
    <property type="match status" value="1"/>
</dbReference>
<keyword evidence="4" id="KW-1185">Reference proteome</keyword>
<dbReference type="Proteomes" id="UP000183442">
    <property type="component" value="Unassembled WGS sequence"/>
</dbReference>
<dbReference type="PANTHER" id="PTHR38811">
    <property type="match status" value="1"/>
</dbReference>
<evidence type="ECO:0000256" key="1">
    <source>
        <dbReference type="HAMAP-Rule" id="MF_01086"/>
    </source>
</evidence>
<dbReference type="HAMAP" id="MF_01086">
    <property type="entry name" value="UPF0284"/>
    <property type="match status" value="1"/>
</dbReference>
<dbReference type="Pfam" id="PF02277">
    <property type="entry name" value="DBI_PRT"/>
    <property type="match status" value="1"/>
</dbReference>
<evidence type="ECO:0000313" key="3">
    <source>
        <dbReference type="EMBL" id="SFL63845.1"/>
    </source>
</evidence>
<proteinExistence type="inferred from homology"/>
<reference evidence="5" key="4">
    <citation type="submission" date="2016-10" db="EMBL/GenBank/DDBJ databases">
        <authorList>
            <person name="Varghese N."/>
        </authorList>
    </citation>
    <scope>NUCLEOTIDE SEQUENCE [LARGE SCALE GENOMIC DNA]</scope>
    <source>
        <strain evidence="5">DSM 16632</strain>
    </source>
</reference>
<evidence type="ECO:0000313" key="5">
    <source>
        <dbReference type="Proteomes" id="UP000183442"/>
    </source>
</evidence>
<protein>
    <recommendedName>
        <fullName evidence="1">UPF0284 protein SAMN02910297_01388</fullName>
    </recommendedName>
</protein>
<dbReference type="InterPro" id="IPR002805">
    <property type="entry name" value="Nict_dMeBzImd_PRibTrfase_arc"/>
</dbReference>
<organism evidence="2 4">
    <name type="scientific">Methanobrevibacter olleyae</name>
    <dbReference type="NCBI Taxonomy" id="294671"/>
    <lineage>
        <taxon>Archaea</taxon>
        <taxon>Methanobacteriati</taxon>
        <taxon>Methanobacteriota</taxon>
        <taxon>Methanomada group</taxon>
        <taxon>Methanobacteria</taxon>
        <taxon>Methanobacteriales</taxon>
        <taxon>Methanobacteriaceae</taxon>
        <taxon>Methanobrevibacter</taxon>
    </lineage>
</organism>
<reference evidence="3" key="3">
    <citation type="submission" date="2016-10" db="EMBL/GenBank/DDBJ databases">
        <authorList>
            <person name="de Groot N.N."/>
        </authorList>
    </citation>
    <scope>NUCLEOTIDE SEQUENCE [LARGE SCALE GENOMIC DNA]</scope>
    <source>
        <strain evidence="3">DSM 16632</strain>
    </source>
</reference>